<proteinExistence type="predicted"/>
<dbReference type="RefSeq" id="WP_170166806.1">
    <property type="nucleotide sequence ID" value="NZ_QLTT01000017.1"/>
</dbReference>
<accession>A0ABX9DXD4</accession>
<keyword evidence="2" id="KW-1185">Reference proteome</keyword>
<reference evidence="1 2" key="1">
    <citation type="submission" date="2018-06" db="EMBL/GenBank/DDBJ databases">
        <title>Genomic Encyclopedia of Type Strains, Phase IV (KMG-IV): sequencing the most valuable type-strain genomes for metagenomic binning, comparative biology and taxonomic classification.</title>
        <authorList>
            <person name="Goeker M."/>
        </authorList>
    </citation>
    <scope>NUCLEOTIDE SEQUENCE [LARGE SCALE GENOMIC DNA]</scope>
    <source>
        <strain evidence="1 2">DSM 45479</strain>
    </source>
</reference>
<comment type="caution">
    <text evidence="1">The sequence shown here is derived from an EMBL/GenBank/DDBJ whole genome shotgun (WGS) entry which is preliminary data.</text>
</comment>
<protein>
    <submittedName>
        <fullName evidence="1">Uncharacterized protein</fullName>
    </submittedName>
</protein>
<gene>
    <name evidence="1" type="ORF">C8D87_11754</name>
</gene>
<organism evidence="1 2">
    <name type="scientific">Lentzea atacamensis</name>
    <dbReference type="NCBI Taxonomy" id="531938"/>
    <lineage>
        <taxon>Bacteria</taxon>
        <taxon>Bacillati</taxon>
        <taxon>Actinomycetota</taxon>
        <taxon>Actinomycetes</taxon>
        <taxon>Pseudonocardiales</taxon>
        <taxon>Pseudonocardiaceae</taxon>
        <taxon>Lentzea</taxon>
    </lineage>
</organism>
<evidence type="ECO:0000313" key="2">
    <source>
        <dbReference type="Proteomes" id="UP000248714"/>
    </source>
</evidence>
<evidence type="ECO:0000313" key="1">
    <source>
        <dbReference type="EMBL" id="RAS58884.1"/>
    </source>
</evidence>
<dbReference type="Proteomes" id="UP000248714">
    <property type="component" value="Unassembled WGS sequence"/>
</dbReference>
<sequence>MSTVEELRRVLAEIANSAKTDTAEKVIRQRIAQMERDAVAQWQPRQQD</sequence>
<dbReference type="EMBL" id="QLTT01000017">
    <property type="protein sequence ID" value="RAS58884.1"/>
    <property type="molecule type" value="Genomic_DNA"/>
</dbReference>
<name>A0ABX9DXD4_9PSEU</name>